<dbReference type="RefSeq" id="WP_209551898.1">
    <property type="nucleotide sequence ID" value="NZ_QFAY01000026.1"/>
</dbReference>
<dbReference type="GO" id="GO:0016787">
    <property type="term" value="F:hydrolase activity"/>
    <property type="evidence" value="ECO:0007669"/>
    <property type="project" value="UniProtKB-KW"/>
</dbReference>
<proteinExistence type="predicted"/>
<dbReference type="EMBL" id="QFAY01000026">
    <property type="protein sequence ID" value="MBP2621877.1"/>
    <property type="molecule type" value="Genomic_DNA"/>
</dbReference>
<accession>A0ABS5AZ58</accession>
<sequence length="270" mass="30618">MFYLYQEQKLYYKVMGQGKPVLLIHGLGCSSELMEGCMEPIFERQAGYKRIYIDLPGMGRSDANAAFASADAILNLLLHFIDDVIGSSPFLLAGESYGGYLSRGILARKMAQVEGLLLICPVTKPYIKDRILPESDVVVSEPSFDMTGKDEEFFSVAILQTEKTYQRFEKEILYSLRMMNLPFIQKLQENYALSFDPDQEIQSHGYDNPSLFIAGKQDQIVGFQQLADLLHDYPRATYAVLDVAGHNAQIDQEELFTALAENWLRRIKTI</sequence>
<keyword evidence="2" id="KW-0378">Hydrolase</keyword>
<dbReference type="Pfam" id="PF00561">
    <property type="entry name" value="Abhydrolase_1"/>
    <property type="match status" value="1"/>
</dbReference>
<dbReference type="InterPro" id="IPR050266">
    <property type="entry name" value="AB_hydrolase_sf"/>
</dbReference>
<dbReference type="PANTHER" id="PTHR43798">
    <property type="entry name" value="MONOACYLGLYCEROL LIPASE"/>
    <property type="match status" value="1"/>
</dbReference>
<dbReference type="Gene3D" id="3.40.50.1820">
    <property type="entry name" value="alpha/beta hydrolase"/>
    <property type="match status" value="1"/>
</dbReference>
<evidence type="ECO:0000313" key="3">
    <source>
        <dbReference type="Proteomes" id="UP001519349"/>
    </source>
</evidence>
<name>A0ABS5AZ58_9STRE</name>
<dbReference type="PANTHER" id="PTHR43798:SF6">
    <property type="entry name" value="HYDROLASE, PUTATIVE (AFU_ORTHOLOGUE AFUA_4G13070)-RELATED"/>
    <property type="match status" value="1"/>
</dbReference>
<dbReference type="InterPro" id="IPR000073">
    <property type="entry name" value="AB_hydrolase_1"/>
</dbReference>
<dbReference type="SUPFAM" id="SSF53474">
    <property type="entry name" value="alpha/beta-Hydrolases"/>
    <property type="match status" value="1"/>
</dbReference>
<dbReference type="InterPro" id="IPR029058">
    <property type="entry name" value="AB_hydrolase_fold"/>
</dbReference>
<dbReference type="Proteomes" id="UP001519349">
    <property type="component" value="Unassembled WGS sequence"/>
</dbReference>
<evidence type="ECO:0000259" key="1">
    <source>
        <dbReference type="Pfam" id="PF00561"/>
    </source>
</evidence>
<comment type="caution">
    <text evidence="2">The sequence shown here is derived from an EMBL/GenBank/DDBJ whole genome shotgun (WGS) entry which is preliminary data.</text>
</comment>
<evidence type="ECO:0000313" key="2">
    <source>
        <dbReference type="EMBL" id="MBP2621877.1"/>
    </source>
</evidence>
<protein>
    <submittedName>
        <fullName evidence="2">2-hydroxy-6-oxo-6-phenylhexa-2,4-dienoate hydrolase</fullName>
    </submittedName>
</protein>
<keyword evidence="3" id="KW-1185">Reference proteome</keyword>
<feature type="domain" description="AB hydrolase-1" evidence="1">
    <location>
        <begin position="19"/>
        <end position="251"/>
    </location>
</feature>
<gene>
    <name evidence="2" type="ORF">DHL47_11230</name>
</gene>
<reference evidence="2 3" key="1">
    <citation type="submission" date="2018-05" db="EMBL/GenBank/DDBJ databases">
        <title>Draft genome sequence of Streptococcus panodentis CCUG 70867T.</title>
        <authorList>
            <person name="Salva-Serra F."/>
            <person name="Mendez V."/>
            <person name="Jaen-Luchoro D."/>
            <person name="Gonzales-Siles L."/>
            <person name="Karlsson R."/>
            <person name="Engstrom-Jakobsson H."/>
            <person name="Busquets A."/>
            <person name="Gomila M."/>
            <person name="Pineiro-Iglesias B."/>
            <person name="Bennasar-Figueras A."/>
            <person name="Seeger M."/>
            <person name="Moore E."/>
        </authorList>
    </citation>
    <scope>NUCLEOTIDE SEQUENCE [LARGE SCALE GENOMIC DNA]</scope>
    <source>
        <strain evidence="2 3">CCUG 70867</strain>
    </source>
</reference>
<organism evidence="2 3">
    <name type="scientific">Streptococcus panodentis</name>
    <dbReference type="NCBI Taxonomy" id="1581472"/>
    <lineage>
        <taxon>Bacteria</taxon>
        <taxon>Bacillati</taxon>
        <taxon>Bacillota</taxon>
        <taxon>Bacilli</taxon>
        <taxon>Lactobacillales</taxon>
        <taxon>Streptococcaceae</taxon>
        <taxon>Streptococcus</taxon>
    </lineage>
</organism>
<dbReference type="PRINTS" id="PR00111">
    <property type="entry name" value="ABHYDROLASE"/>
</dbReference>